<dbReference type="STRING" id="133383.A0A1R0GZ09"/>
<keyword evidence="3" id="KW-0238">DNA-binding</keyword>
<dbReference type="Proteomes" id="UP000187455">
    <property type="component" value="Unassembled WGS sequence"/>
</dbReference>
<evidence type="ECO:0000256" key="6">
    <source>
        <dbReference type="SAM" id="MobiDB-lite"/>
    </source>
</evidence>
<dbReference type="PROSITE" id="PS50888">
    <property type="entry name" value="BHLH"/>
    <property type="match status" value="1"/>
</dbReference>
<dbReference type="Gene3D" id="4.10.280.10">
    <property type="entry name" value="Helix-loop-helix DNA-binding domain"/>
    <property type="match status" value="1"/>
</dbReference>
<evidence type="ECO:0000256" key="4">
    <source>
        <dbReference type="ARBA" id="ARBA00023163"/>
    </source>
</evidence>
<dbReference type="PANTHER" id="PTHR15741">
    <property type="entry name" value="BASIC HELIX-LOOP-HELIX ZIP TRANSCRIPTION FACTOR"/>
    <property type="match status" value="1"/>
</dbReference>
<reference evidence="9" key="2">
    <citation type="submission" date="2017-01" db="EMBL/GenBank/DDBJ databases">
        <authorList>
            <person name="Mah S.A."/>
            <person name="Swanson W.J."/>
            <person name="Moy G.W."/>
            <person name="Vacquier V.D."/>
        </authorList>
    </citation>
    <scope>NUCLEOTIDE SEQUENCE</scope>
    <source>
        <strain evidence="9">ALG-7-W6</strain>
    </source>
</reference>
<dbReference type="GO" id="GO:0000978">
    <property type="term" value="F:RNA polymerase II cis-regulatory region sequence-specific DNA binding"/>
    <property type="evidence" value="ECO:0007669"/>
    <property type="project" value="TreeGrafter"/>
</dbReference>
<gene>
    <name evidence="9" type="ORF">AYI68_g3810</name>
    <name evidence="8" type="ORF">AYI68_g8253</name>
</gene>
<feature type="domain" description="BHLH" evidence="7">
    <location>
        <begin position="557"/>
        <end position="665"/>
    </location>
</feature>
<dbReference type="EMBL" id="LSSL01007718">
    <property type="protein sequence ID" value="OLY77716.1"/>
    <property type="molecule type" value="Genomic_DNA"/>
</dbReference>
<evidence type="ECO:0000313" key="9">
    <source>
        <dbReference type="EMBL" id="OLY82078.1"/>
    </source>
</evidence>
<feature type="compositionally biased region" description="Polar residues" evidence="6">
    <location>
        <begin position="509"/>
        <end position="531"/>
    </location>
</feature>
<dbReference type="Pfam" id="PF00010">
    <property type="entry name" value="HLH"/>
    <property type="match status" value="1"/>
</dbReference>
<dbReference type="AlphaFoldDB" id="A0A1R0GZ09"/>
<dbReference type="EMBL" id="LSSL01001933">
    <property type="protein sequence ID" value="OLY82078.1"/>
    <property type="molecule type" value="Genomic_DNA"/>
</dbReference>
<comment type="subcellular location">
    <subcellularLocation>
        <location evidence="1">Nucleus</location>
    </subcellularLocation>
</comment>
<evidence type="ECO:0000256" key="1">
    <source>
        <dbReference type="ARBA" id="ARBA00004123"/>
    </source>
</evidence>
<keyword evidence="2" id="KW-0805">Transcription regulation</keyword>
<feature type="compositionally biased region" description="Polar residues" evidence="6">
    <location>
        <begin position="311"/>
        <end position="323"/>
    </location>
</feature>
<dbReference type="OrthoDB" id="5600588at2759"/>
<dbReference type="SMART" id="SM00353">
    <property type="entry name" value="HLH"/>
    <property type="match status" value="1"/>
</dbReference>
<comment type="caution">
    <text evidence="9">The sequence shown here is derived from an EMBL/GenBank/DDBJ whole genome shotgun (WGS) entry which is preliminary data.</text>
</comment>
<sequence>MQISNSEPILEKKHLAELDKLFATTIGFDPNIKLDSFDSNPISNDALGLGYGHDFPENGGLFLPDQEHLNYPGCTLDNHHIDLPLGLSQDPVGAFGSLFDNHEESYIADFLSNLESDPLSKSNNLYPQFHDDSKFLVNNAPYQNSKNNGKEFDFLSPDVNLLSFNGKIDSNSEEFNHLHMKNFLFGHGNTNNNNNSNGNSNFGLNNVPAPDNAPDSLPFFSDFASNFFDSMFSNPLPTDVVPGFGNSPSFIPTSPAISGSLNDSSANEAMKVFHQKYHRSALQGDVEVSASSISPVSAPRSPMRHIPIRSRGSNSNVNKNPYRNSKHFETSNDFELAQPLSFEETALAKRQFLRRQSFQKEYSPSGLASSISAFDEGLVNAENRKIQNLKRTAPEFDASGIKFPSNLSDLKLESFNLGSAMYSQANLTIPQSGLTISSNSLQNNVNDSNNFGAGNIAQLSSENSNTHYPLDINFGNIQPLQHYSSAVGLKPDVINQDKDSKSPKIAFPTHSSLPKKSTISEKNNLSRNLPQPNKKIGESNQKALKSPDSSITISKDQKRLNHIESERRRRNYIKSLFDELTELVSENLKDGDQVQAGSFSADLGSFDGSTLDGISRKSSDIGILGSASLLKDVSKPTKSKKKKSKRTKVSKATIIEAAVLYIENLQKENLRLR</sequence>
<evidence type="ECO:0000256" key="5">
    <source>
        <dbReference type="ARBA" id="ARBA00023242"/>
    </source>
</evidence>
<feature type="compositionally biased region" description="Polar residues" evidence="6">
    <location>
        <begin position="538"/>
        <end position="554"/>
    </location>
</feature>
<feature type="region of interest" description="Disordered" evidence="6">
    <location>
        <begin position="494"/>
        <end position="557"/>
    </location>
</feature>
<dbReference type="GO" id="GO:0005634">
    <property type="term" value="C:nucleus"/>
    <property type="evidence" value="ECO:0007669"/>
    <property type="project" value="UniProtKB-SubCell"/>
</dbReference>
<organism evidence="9 10">
    <name type="scientific">Smittium mucronatum</name>
    <dbReference type="NCBI Taxonomy" id="133383"/>
    <lineage>
        <taxon>Eukaryota</taxon>
        <taxon>Fungi</taxon>
        <taxon>Fungi incertae sedis</taxon>
        <taxon>Zoopagomycota</taxon>
        <taxon>Kickxellomycotina</taxon>
        <taxon>Harpellomycetes</taxon>
        <taxon>Harpellales</taxon>
        <taxon>Legeriomycetaceae</taxon>
        <taxon>Smittium</taxon>
    </lineage>
</organism>
<feature type="region of interest" description="Disordered" evidence="6">
    <location>
        <begin position="292"/>
        <end position="323"/>
    </location>
</feature>
<dbReference type="GO" id="GO:0000981">
    <property type="term" value="F:DNA-binding transcription factor activity, RNA polymerase II-specific"/>
    <property type="evidence" value="ECO:0007669"/>
    <property type="project" value="TreeGrafter"/>
</dbReference>
<feature type="compositionally biased region" description="Low complexity" evidence="6">
    <location>
        <begin position="292"/>
        <end position="301"/>
    </location>
</feature>
<dbReference type="PANTHER" id="PTHR15741:SF27">
    <property type="entry name" value="TRANSCRIPTION FACTOR AP-4"/>
    <property type="match status" value="1"/>
</dbReference>
<evidence type="ECO:0000313" key="10">
    <source>
        <dbReference type="Proteomes" id="UP000187455"/>
    </source>
</evidence>
<evidence type="ECO:0000259" key="7">
    <source>
        <dbReference type="PROSITE" id="PS50888"/>
    </source>
</evidence>
<dbReference type="InterPro" id="IPR052207">
    <property type="entry name" value="Max-like/E-box_TFs"/>
</dbReference>
<evidence type="ECO:0000313" key="8">
    <source>
        <dbReference type="EMBL" id="OLY77716.1"/>
    </source>
</evidence>
<keyword evidence="10" id="KW-1185">Reference proteome</keyword>
<keyword evidence="4" id="KW-0804">Transcription</keyword>
<evidence type="ECO:0000256" key="3">
    <source>
        <dbReference type="ARBA" id="ARBA00023125"/>
    </source>
</evidence>
<keyword evidence="5" id="KW-0539">Nucleus</keyword>
<protein>
    <recommendedName>
        <fullName evidence="7">BHLH domain-containing protein</fullName>
    </recommendedName>
</protein>
<reference evidence="9 10" key="1">
    <citation type="journal article" date="2016" name="Mol. Biol. Evol.">
        <title>Genome-Wide Survey of Gut Fungi (Harpellales) Reveals the First Horizontally Transferred Ubiquitin Gene from a Mosquito Host.</title>
        <authorList>
            <person name="Wang Y."/>
            <person name="White M.M."/>
            <person name="Kvist S."/>
            <person name="Moncalvo J.M."/>
        </authorList>
    </citation>
    <scope>NUCLEOTIDE SEQUENCE [LARGE SCALE GENOMIC DNA]</scope>
    <source>
        <strain evidence="9 10">ALG-7-W6</strain>
    </source>
</reference>
<dbReference type="SUPFAM" id="SSF47459">
    <property type="entry name" value="HLH, helix-loop-helix DNA-binding domain"/>
    <property type="match status" value="1"/>
</dbReference>
<accession>A0A1R0GZ09</accession>
<dbReference type="InterPro" id="IPR036638">
    <property type="entry name" value="HLH_DNA-bd_sf"/>
</dbReference>
<proteinExistence type="predicted"/>
<evidence type="ECO:0000256" key="2">
    <source>
        <dbReference type="ARBA" id="ARBA00023015"/>
    </source>
</evidence>
<dbReference type="GO" id="GO:0046983">
    <property type="term" value="F:protein dimerization activity"/>
    <property type="evidence" value="ECO:0007669"/>
    <property type="project" value="InterPro"/>
</dbReference>
<dbReference type="InterPro" id="IPR011598">
    <property type="entry name" value="bHLH_dom"/>
</dbReference>
<name>A0A1R0GZ09_9FUNG</name>